<dbReference type="PROSITE" id="PS51186">
    <property type="entry name" value="GNAT"/>
    <property type="match status" value="1"/>
</dbReference>
<dbReference type="Proteomes" id="UP000183002">
    <property type="component" value="Unassembled WGS sequence"/>
</dbReference>
<keyword evidence="3" id="KW-1185">Reference proteome</keyword>
<feature type="domain" description="N-acetyltransferase" evidence="1">
    <location>
        <begin position="7"/>
        <end position="146"/>
    </location>
</feature>
<dbReference type="GO" id="GO:0016747">
    <property type="term" value="F:acyltransferase activity, transferring groups other than amino-acyl groups"/>
    <property type="evidence" value="ECO:0007669"/>
    <property type="project" value="InterPro"/>
</dbReference>
<dbReference type="Gene3D" id="3.40.630.30">
    <property type="match status" value="1"/>
</dbReference>
<sequence length="146" mass="16667">MTQNHILTTRFLTAGDFDAWFPLWAGYLAQNNTKMRWQDRTALFAKLSGGAKRVAAMVVECDGKMVGFAHYEMRRAKFAFENAYVIQDLYVMPAYQAQRAGTHLVQAIYQASHDNGVPIIYWMAAENLHRRDAQATSPFLQFRKAA</sequence>
<dbReference type="CDD" id="cd04301">
    <property type="entry name" value="NAT_SF"/>
    <property type="match status" value="1"/>
</dbReference>
<dbReference type="InterPro" id="IPR016181">
    <property type="entry name" value="Acyl_CoA_acyltransferase"/>
</dbReference>
<dbReference type="STRING" id="1077947.SAMN05216227_100617"/>
<dbReference type="RefSeq" id="WP_050518473.1">
    <property type="nucleotide sequence ID" value="NZ_FOCO01000006.1"/>
</dbReference>
<proteinExistence type="predicted"/>
<gene>
    <name evidence="2" type="ORF">SAMN05216227_100617</name>
</gene>
<dbReference type="EMBL" id="FOCO01000006">
    <property type="protein sequence ID" value="SEN00562.1"/>
    <property type="molecule type" value="Genomic_DNA"/>
</dbReference>
<evidence type="ECO:0000313" key="2">
    <source>
        <dbReference type="EMBL" id="SEN00562.1"/>
    </source>
</evidence>
<dbReference type="InterPro" id="IPR000182">
    <property type="entry name" value="GNAT_dom"/>
</dbReference>
<dbReference type="OrthoDB" id="9805924at2"/>
<dbReference type="Pfam" id="PF00583">
    <property type="entry name" value="Acetyltransf_1"/>
    <property type="match status" value="1"/>
</dbReference>
<evidence type="ECO:0000259" key="1">
    <source>
        <dbReference type="PROSITE" id="PS51186"/>
    </source>
</evidence>
<name>A0A1H8D012_9RHOB</name>
<organism evidence="2 3">
    <name type="scientific">Pseudorhodobacter antarcticus</name>
    <dbReference type="NCBI Taxonomy" id="1077947"/>
    <lineage>
        <taxon>Bacteria</taxon>
        <taxon>Pseudomonadati</taxon>
        <taxon>Pseudomonadota</taxon>
        <taxon>Alphaproteobacteria</taxon>
        <taxon>Rhodobacterales</taxon>
        <taxon>Paracoccaceae</taxon>
        <taxon>Pseudorhodobacter</taxon>
    </lineage>
</organism>
<accession>A0A1H8D012</accession>
<keyword evidence="2" id="KW-0808">Transferase</keyword>
<protein>
    <submittedName>
        <fullName evidence="2">Acetyltransferase (GNAT) family protein</fullName>
    </submittedName>
</protein>
<dbReference type="SUPFAM" id="SSF55729">
    <property type="entry name" value="Acyl-CoA N-acyltransferases (Nat)"/>
    <property type="match status" value="1"/>
</dbReference>
<reference evidence="2 3" key="1">
    <citation type="submission" date="2016-10" db="EMBL/GenBank/DDBJ databases">
        <authorList>
            <person name="de Groot N.N."/>
        </authorList>
    </citation>
    <scope>NUCLEOTIDE SEQUENCE [LARGE SCALE GENOMIC DNA]</scope>
    <source>
        <strain evidence="2 3">CGMCC 1.10836</strain>
    </source>
</reference>
<dbReference type="AlphaFoldDB" id="A0A1H8D012"/>
<evidence type="ECO:0000313" key="3">
    <source>
        <dbReference type="Proteomes" id="UP000183002"/>
    </source>
</evidence>